<keyword evidence="5" id="KW-1185">Reference proteome</keyword>
<comment type="caution">
    <text evidence="4">The sequence shown here is derived from an EMBL/GenBank/DDBJ whole genome shotgun (WGS) entry which is preliminary data.</text>
</comment>
<organism evidence="4 5">
    <name type="scientific">Arthrobacter gallicola</name>
    <dbReference type="NCBI Taxonomy" id="2762225"/>
    <lineage>
        <taxon>Bacteria</taxon>
        <taxon>Bacillati</taxon>
        <taxon>Actinomycetota</taxon>
        <taxon>Actinomycetes</taxon>
        <taxon>Micrococcales</taxon>
        <taxon>Micrococcaceae</taxon>
        <taxon>Arthrobacter</taxon>
    </lineage>
</organism>
<evidence type="ECO:0000256" key="2">
    <source>
        <dbReference type="SAM" id="MobiDB-lite"/>
    </source>
</evidence>
<dbReference type="InterPro" id="IPR011055">
    <property type="entry name" value="Dup_hybrid_motif"/>
</dbReference>
<evidence type="ECO:0000259" key="3">
    <source>
        <dbReference type="Pfam" id="PF01551"/>
    </source>
</evidence>
<feature type="domain" description="M23ase beta-sheet core" evidence="3">
    <location>
        <begin position="156"/>
        <end position="251"/>
    </location>
</feature>
<dbReference type="SUPFAM" id="SSF51261">
    <property type="entry name" value="Duplicated hybrid motif"/>
    <property type="match status" value="1"/>
</dbReference>
<evidence type="ECO:0000313" key="4">
    <source>
        <dbReference type="EMBL" id="MBD7996583.1"/>
    </source>
</evidence>
<dbReference type="Gene3D" id="2.70.70.10">
    <property type="entry name" value="Glucose Permease (Domain IIA)"/>
    <property type="match status" value="1"/>
</dbReference>
<dbReference type="InterPro" id="IPR016047">
    <property type="entry name" value="M23ase_b-sheet_dom"/>
</dbReference>
<feature type="region of interest" description="Disordered" evidence="2">
    <location>
        <begin position="1"/>
        <end position="39"/>
    </location>
</feature>
<accession>A0ABR8UVN1</accession>
<evidence type="ECO:0000256" key="1">
    <source>
        <dbReference type="ARBA" id="ARBA00022729"/>
    </source>
</evidence>
<dbReference type="InterPro" id="IPR050570">
    <property type="entry name" value="Cell_wall_metabolism_enzyme"/>
</dbReference>
<dbReference type="Pfam" id="PF01551">
    <property type="entry name" value="Peptidase_M23"/>
    <property type="match status" value="1"/>
</dbReference>
<dbReference type="RefSeq" id="WP_191808855.1">
    <property type="nucleotide sequence ID" value="NZ_JACSQD010000007.1"/>
</dbReference>
<dbReference type="PANTHER" id="PTHR21666:SF289">
    <property type="entry name" value="L-ALA--D-GLU ENDOPEPTIDASE"/>
    <property type="match status" value="1"/>
</dbReference>
<name>A0ABR8UVN1_9MICC</name>
<reference evidence="4 5" key="1">
    <citation type="submission" date="2020-08" db="EMBL/GenBank/DDBJ databases">
        <title>A Genomic Blueprint of the Chicken Gut Microbiome.</title>
        <authorList>
            <person name="Gilroy R."/>
            <person name="Ravi A."/>
            <person name="Getino M."/>
            <person name="Pursley I."/>
            <person name="Horton D.L."/>
            <person name="Alikhan N.-F."/>
            <person name="Baker D."/>
            <person name="Gharbi K."/>
            <person name="Hall N."/>
            <person name="Watson M."/>
            <person name="Adriaenssens E.M."/>
            <person name="Foster-Nyarko E."/>
            <person name="Jarju S."/>
            <person name="Secka A."/>
            <person name="Antonio M."/>
            <person name="Oren A."/>
            <person name="Chaudhuri R."/>
            <person name="La Ragione R.M."/>
            <person name="Hildebrand F."/>
            <person name="Pallen M.J."/>
        </authorList>
    </citation>
    <scope>NUCLEOTIDE SEQUENCE [LARGE SCALE GENOMIC DNA]</scope>
    <source>
        <strain evidence="4 5">Sa2CUA1</strain>
    </source>
</reference>
<proteinExistence type="predicted"/>
<gene>
    <name evidence="4" type="ORF">H9639_14895</name>
</gene>
<dbReference type="CDD" id="cd12797">
    <property type="entry name" value="M23_peptidase"/>
    <property type="match status" value="1"/>
</dbReference>
<dbReference type="PANTHER" id="PTHR21666">
    <property type="entry name" value="PEPTIDASE-RELATED"/>
    <property type="match status" value="1"/>
</dbReference>
<sequence length="255" mass="25549">MSKHVASGRRRAETTAAPVRPRAAAGTTGRRRAEPVRRPLGGSAQKFAITAAASGLVLTVALPTTAAAVDPLPAPEATAAPAPVSADPNATLEFDRAALTSKFDPDAKLQGLSVAGSDVIPAAAKGTLATPLDSELVQTSAFGYRVSPITGAAGELHTGQDFAAACGTEVSAAAAGKVKSAGWHAYGGGNRVVVDHGNGVETTYNHLSAISVSVGDEVQRGDLVGASGTTGASTGCHLHFEVLVNGTPVDPLGWL</sequence>
<feature type="compositionally biased region" description="Low complexity" evidence="2">
    <location>
        <begin position="14"/>
        <end position="28"/>
    </location>
</feature>
<protein>
    <submittedName>
        <fullName evidence="4">M23 family metallopeptidase</fullName>
    </submittedName>
</protein>
<evidence type="ECO:0000313" key="5">
    <source>
        <dbReference type="Proteomes" id="UP000609874"/>
    </source>
</evidence>
<keyword evidence="1" id="KW-0732">Signal</keyword>
<dbReference type="EMBL" id="JACSQD010000007">
    <property type="protein sequence ID" value="MBD7996583.1"/>
    <property type="molecule type" value="Genomic_DNA"/>
</dbReference>
<dbReference type="Proteomes" id="UP000609874">
    <property type="component" value="Unassembled WGS sequence"/>
</dbReference>